<name>A0A0V0HLH3_SOLCH</name>
<protein>
    <submittedName>
        <fullName evidence="1">Putative ovule protein</fullName>
    </submittedName>
</protein>
<accession>A0A0V0HLH3</accession>
<reference evidence="1" key="1">
    <citation type="submission" date="2015-12" db="EMBL/GenBank/DDBJ databases">
        <title>Gene expression during late stages of embryo sac development: a critical building block for successful pollen-pistil interactions.</title>
        <authorList>
            <person name="Liu Y."/>
            <person name="Joly V."/>
            <person name="Sabar M."/>
            <person name="Matton D.P."/>
        </authorList>
    </citation>
    <scope>NUCLEOTIDE SEQUENCE</scope>
</reference>
<dbReference type="AlphaFoldDB" id="A0A0V0HLH3"/>
<dbReference type="EMBL" id="GEDG01017877">
    <property type="protein sequence ID" value="JAP21276.1"/>
    <property type="molecule type" value="Transcribed_RNA"/>
</dbReference>
<organism evidence="1">
    <name type="scientific">Solanum chacoense</name>
    <name type="common">Chaco potato</name>
    <dbReference type="NCBI Taxonomy" id="4108"/>
    <lineage>
        <taxon>Eukaryota</taxon>
        <taxon>Viridiplantae</taxon>
        <taxon>Streptophyta</taxon>
        <taxon>Embryophyta</taxon>
        <taxon>Tracheophyta</taxon>
        <taxon>Spermatophyta</taxon>
        <taxon>Magnoliopsida</taxon>
        <taxon>eudicotyledons</taxon>
        <taxon>Gunneridae</taxon>
        <taxon>Pentapetalae</taxon>
        <taxon>asterids</taxon>
        <taxon>lamiids</taxon>
        <taxon>Solanales</taxon>
        <taxon>Solanaceae</taxon>
        <taxon>Solanoideae</taxon>
        <taxon>Solaneae</taxon>
        <taxon>Solanum</taxon>
    </lineage>
</organism>
<proteinExistence type="predicted"/>
<evidence type="ECO:0000313" key="1">
    <source>
        <dbReference type="EMBL" id="JAP21276.1"/>
    </source>
</evidence>
<sequence length="82" mass="9494">MSPKSTPRKLTQIKPKSPFIAIEKLMLILLSASSINNILIKINQNVSKCTLQRLTQNTSKTQNPFYHYRVVHRTEKLKEQKS</sequence>